<organism evidence="1 2">
    <name type="scientific">Dinoponera quadriceps</name>
    <name type="common">South American ant</name>
    <dbReference type="NCBI Taxonomy" id="609295"/>
    <lineage>
        <taxon>Eukaryota</taxon>
        <taxon>Metazoa</taxon>
        <taxon>Ecdysozoa</taxon>
        <taxon>Arthropoda</taxon>
        <taxon>Hexapoda</taxon>
        <taxon>Insecta</taxon>
        <taxon>Pterygota</taxon>
        <taxon>Neoptera</taxon>
        <taxon>Endopterygota</taxon>
        <taxon>Hymenoptera</taxon>
        <taxon>Apocrita</taxon>
        <taxon>Aculeata</taxon>
        <taxon>Formicoidea</taxon>
        <taxon>Formicidae</taxon>
        <taxon>Ponerinae</taxon>
        <taxon>Ponerini</taxon>
        <taxon>Dinoponera</taxon>
    </lineage>
</organism>
<gene>
    <name evidence="2" type="primary">LOC106748259</name>
</gene>
<dbReference type="GeneID" id="106748259"/>
<dbReference type="KEGG" id="dqu:106748259"/>
<dbReference type="Proteomes" id="UP000515204">
    <property type="component" value="Unplaced"/>
</dbReference>
<evidence type="ECO:0000313" key="2">
    <source>
        <dbReference type="RefSeq" id="XP_014482095.1"/>
    </source>
</evidence>
<accession>A0A6P3XU99</accession>
<reference evidence="2" key="1">
    <citation type="submission" date="2025-08" db="UniProtKB">
        <authorList>
            <consortium name="RefSeq"/>
        </authorList>
    </citation>
    <scope>IDENTIFICATION</scope>
</reference>
<sequence>MARAAAPTMVPMTRQDALRSCPSFYGGFRKMAFETLPLYGSLVDGRPANETRGRCRLLATRGDTAFIDAHISDTVIGNSAWPRARRWWMYVDGYLSHGLKTAL</sequence>
<keyword evidence="1" id="KW-1185">Reference proteome</keyword>
<name>A0A6P3XU99_DINQU</name>
<evidence type="ECO:0000313" key="1">
    <source>
        <dbReference type="Proteomes" id="UP000515204"/>
    </source>
</evidence>
<protein>
    <submittedName>
        <fullName evidence="2">Uncharacterized protein LOC106748259</fullName>
    </submittedName>
</protein>
<dbReference type="AlphaFoldDB" id="A0A6P3XU99"/>
<proteinExistence type="predicted"/>
<dbReference type="RefSeq" id="XP_014482095.1">
    <property type="nucleotide sequence ID" value="XM_014626609.1"/>
</dbReference>